<evidence type="ECO:0000313" key="4">
    <source>
        <dbReference type="Proteomes" id="UP000030104"/>
    </source>
</evidence>
<dbReference type="OMA" id="WSRLNIK"/>
<feature type="compositionally biased region" description="Acidic residues" evidence="1">
    <location>
        <begin position="91"/>
        <end position="108"/>
    </location>
</feature>
<gene>
    <name evidence="3" type="ORF">PITC_050470</name>
</gene>
<sequence length="134" mass="14232">MAKEQVTPKKATKPVKAGIVKRTPVKAFPANASSIAAEKDAMFLWKCIKLSSAVKINWAAVAQDAGKSVGTVQKQWSRLNIKMAKIAATSDPEEDAEEDADGDADENADLNADQNADEDVDEEGDLVAASNDSV</sequence>
<comment type="caution">
    <text evidence="3">The sequence shown here is derived from an EMBL/GenBank/DDBJ whole genome shotgun (WGS) entry which is preliminary data.</text>
</comment>
<dbReference type="AlphaFoldDB" id="A0A0A2L683"/>
<evidence type="ECO:0000259" key="2">
    <source>
        <dbReference type="Pfam" id="PF22980"/>
    </source>
</evidence>
<dbReference type="PhylomeDB" id="A0A0A2L683"/>
<feature type="compositionally biased region" description="Acidic residues" evidence="1">
    <location>
        <begin position="115"/>
        <end position="125"/>
    </location>
</feature>
<dbReference type="OrthoDB" id="4369078at2759"/>
<accession>A0A0A2L683</accession>
<proteinExistence type="predicted"/>
<evidence type="ECO:0000313" key="3">
    <source>
        <dbReference type="EMBL" id="KGO75617.1"/>
    </source>
</evidence>
<dbReference type="HOGENOM" id="CLU_2050424_0_0_1"/>
<dbReference type="Pfam" id="PF22980">
    <property type="entry name" value="Myb_DNA-bind_8"/>
    <property type="match status" value="1"/>
</dbReference>
<reference evidence="3 4" key="1">
    <citation type="journal article" date="2015" name="Mol. Plant Microbe Interact.">
        <title>Genome, transcriptome, and functional analyses of Penicillium expansum provide new insights into secondary metabolism and pathogenicity.</title>
        <authorList>
            <person name="Ballester A.R."/>
            <person name="Marcet-Houben M."/>
            <person name="Levin E."/>
            <person name="Sela N."/>
            <person name="Selma-Lazaro C."/>
            <person name="Carmona L."/>
            <person name="Wisniewski M."/>
            <person name="Droby S."/>
            <person name="Gonzalez-Candelas L."/>
            <person name="Gabaldon T."/>
        </authorList>
    </citation>
    <scope>NUCLEOTIDE SEQUENCE [LARGE SCALE GENOMIC DNA]</scope>
    <source>
        <strain evidence="3 4">PHI-1</strain>
    </source>
</reference>
<name>A0A0A2L683_PENIT</name>
<organism evidence="3 4">
    <name type="scientific">Penicillium italicum</name>
    <name type="common">Blue mold</name>
    <dbReference type="NCBI Taxonomy" id="40296"/>
    <lineage>
        <taxon>Eukaryota</taxon>
        <taxon>Fungi</taxon>
        <taxon>Dikarya</taxon>
        <taxon>Ascomycota</taxon>
        <taxon>Pezizomycotina</taxon>
        <taxon>Eurotiomycetes</taxon>
        <taxon>Eurotiomycetidae</taxon>
        <taxon>Eurotiales</taxon>
        <taxon>Aspergillaceae</taxon>
        <taxon>Penicillium</taxon>
    </lineage>
</organism>
<dbReference type="STRING" id="40296.A0A0A2L683"/>
<dbReference type="EMBL" id="JQGA01000454">
    <property type="protein sequence ID" value="KGO75617.1"/>
    <property type="molecule type" value="Genomic_DNA"/>
</dbReference>
<dbReference type="InterPro" id="IPR054505">
    <property type="entry name" value="Myb_DNA-bind_8"/>
</dbReference>
<feature type="region of interest" description="Disordered" evidence="1">
    <location>
        <begin position="86"/>
        <end position="134"/>
    </location>
</feature>
<keyword evidence="4" id="KW-1185">Reference proteome</keyword>
<feature type="domain" description="Myb-like DNA-binding" evidence="2">
    <location>
        <begin position="38"/>
        <end position="84"/>
    </location>
</feature>
<protein>
    <recommendedName>
        <fullName evidence="2">Myb-like DNA-binding domain-containing protein</fullName>
    </recommendedName>
</protein>
<dbReference type="Proteomes" id="UP000030104">
    <property type="component" value="Unassembled WGS sequence"/>
</dbReference>
<evidence type="ECO:0000256" key="1">
    <source>
        <dbReference type="SAM" id="MobiDB-lite"/>
    </source>
</evidence>